<proteinExistence type="predicted"/>
<gene>
    <name evidence="1" type="ORF">D7D53_04910</name>
</gene>
<sequence length="86" mass="9464">MGFEDEELTLHYELKVSGDENIFNINLLSEIGNNVKYLYSEKVAIDTDKQIISDNNGTELKYSVSGDSVTMPDLAGDSGETVTLSK</sequence>
<keyword evidence="2" id="KW-1185">Reference proteome</keyword>
<dbReference type="KEGG" id="sgw:D7D53_04910"/>
<dbReference type="AlphaFoldDB" id="A0A387B4D6"/>
<reference evidence="1 2" key="1">
    <citation type="submission" date="2018-09" db="EMBL/GenBank/DDBJ databases">
        <title>Complete genome sequence of Streptococcus sp. KCOM 1679 (=ChDC B345).</title>
        <authorList>
            <person name="Kook J.-K."/>
            <person name="Park S.-N."/>
            <person name="Lim Y.K."/>
        </authorList>
    </citation>
    <scope>NUCLEOTIDE SEQUENCE [LARGE SCALE GENOMIC DNA]</scope>
    <source>
        <strain evidence="1 2">ChDC B345</strain>
    </source>
</reference>
<accession>A0A387B4D6</accession>
<evidence type="ECO:0000313" key="1">
    <source>
        <dbReference type="EMBL" id="AYF95866.1"/>
    </source>
</evidence>
<evidence type="ECO:0000313" key="2">
    <source>
        <dbReference type="Proteomes" id="UP000275328"/>
    </source>
</evidence>
<protein>
    <submittedName>
        <fullName evidence="1">Uncharacterized protein</fullName>
    </submittedName>
</protein>
<dbReference type="Proteomes" id="UP000275328">
    <property type="component" value="Chromosome"/>
</dbReference>
<dbReference type="EMBL" id="CP032621">
    <property type="protein sequence ID" value="AYF95866.1"/>
    <property type="molecule type" value="Genomic_DNA"/>
</dbReference>
<organism evidence="1 2">
    <name type="scientific">Streptococcus gwangjuensis</name>
    <dbReference type="NCBI Taxonomy" id="1433513"/>
    <lineage>
        <taxon>Bacteria</taxon>
        <taxon>Bacillati</taxon>
        <taxon>Bacillota</taxon>
        <taxon>Bacilli</taxon>
        <taxon>Lactobacillales</taxon>
        <taxon>Streptococcaceae</taxon>
        <taxon>Streptococcus</taxon>
        <taxon>Streptococcus mitis group</taxon>
    </lineage>
</organism>
<name>A0A387B4D6_9STRE</name>
<dbReference type="RefSeq" id="WP_120770304.1">
    <property type="nucleotide sequence ID" value="NZ_CP032621.1"/>
</dbReference>